<dbReference type="GO" id="GO:0016020">
    <property type="term" value="C:membrane"/>
    <property type="evidence" value="ECO:0007669"/>
    <property type="project" value="UniProtKB-SubCell"/>
</dbReference>
<feature type="region of interest" description="Disordered" evidence="9">
    <location>
        <begin position="1203"/>
        <end position="1248"/>
    </location>
</feature>
<keyword evidence="8" id="KW-0472">Membrane</keyword>
<evidence type="ECO:0000256" key="3">
    <source>
        <dbReference type="ARBA" id="ARBA00022525"/>
    </source>
</evidence>
<evidence type="ECO:0000259" key="10">
    <source>
        <dbReference type="Pfam" id="PF01764"/>
    </source>
</evidence>
<dbReference type="SUPFAM" id="SSF53474">
    <property type="entry name" value="alpha/beta-Hydrolases"/>
    <property type="match status" value="1"/>
</dbReference>
<dbReference type="GO" id="GO:0005576">
    <property type="term" value="C:extracellular region"/>
    <property type="evidence" value="ECO:0007669"/>
    <property type="project" value="UniProtKB-SubCell"/>
</dbReference>
<gene>
    <name evidence="11" type="ordered locus">FN3523_1036</name>
</gene>
<feature type="compositionally biased region" description="Basic and acidic residues" evidence="9">
    <location>
        <begin position="1214"/>
        <end position="1223"/>
    </location>
</feature>
<keyword evidence="6" id="KW-0106">Calcium</keyword>
<protein>
    <submittedName>
        <fullName evidence="11">Iron-regulated protein frpA</fullName>
    </submittedName>
</protein>
<comment type="subcellular location">
    <subcellularLocation>
        <location evidence="1">Membrane</location>
    </subcellularLocation>
    <subcellularLocation>
        <location evidence="2">Secreted</location>
    </subcellularLocation>
</comment>
<dbReference type="Gene3D" id="2.150.10.10">
    <property type="entry name" value="Serralysin-like metalloprotease, C-terminal"/>
    <property type="match status" value="8"/>
</dbReference>
<evidence type="ECO:0000256" key="9">
    <source>
        <dbReference type="SAM" id="MobiDB-lite"/>
    </source>
</evidence>
<organism evidence="11 12">
    <name type="scientific">Francisella hispaniensis</name>
    <dbReference type="NCBI Taxonomy" id="622488"/>
    <lineage>
        <taxon>Bacteria</taxon>
        <taxon>Pseudomonadati</taxon>
        <taxon>Pseudomonadota</taxon>
        <taxon>Gammaproteobacteria</taxon>
        <taxon>Thiotrichales</taxon>
        <taxon>Francisellaceae</taxon>
        <taxon>Francisella</taxon>
    </lineage>
</organism>
<keyword evidence="4" id="KW-0800">Toxin</keyword>
<dbReference type="KEGG" id="fcn:FN3523_1036"/>
<evidence type="ECO:0000256" key="4">
    <source>
        <dbReference type="ARBA" id="ARBA00022656"/>
    </source>
</evidence>
<keyword evidence="7" id="KW-0843">Virulence</keyword>
<dbReference type="GO" id="GO:0090729">
    <property type="term" value="F:toxin activity"/>
    <property type="evidence" value="ECO:0007669"/>
    <property type="project" value="UniProtKB-KW"/>
</dbReference>
<feature type="region of interest" description="Disordered" evidence="9">
    <location>
        <begin position="952"/>
        <end position="1063"/>
    </location>
</feature>
<dbReference type="InterPro" id="IPR001343">
    <property type="entry name" value="Hemolysn_Ca-bd"/>
</dbReference>
<keyword evidence="3" id="KW-0964">Secreted</keyword>
<dbReference type="GO" id="GO:0005509">
    <property type="term" value="F:calcium ion binding"/>
    <property type="evidence" value="ECO:0007669"/>
    <property type="project" value="InterPro"/>
</dbReference>
<dbReference type="SUPFAM" id="SSF51120">
    <property type="entry name" value="beta-Roll"/>
    <property type="match status" value="4"/>
</dbReference>
<evidence type="ECO:0000256" key="5">
    <source>
        <dbReference type="ARBA" id="ARBA00022737"/>
    </source>
</evidence>
<dbReference type="PANTHER" id="PTHR38340">
    <property type="entry name" value="S-LAYER PROTEIN"/>
    <property type="match status" value="1"/>
</dbReference>
<keyword evidence="5" id="KW-0677">Repeat</keyword>
<accession>F4BFU5</accession>
<dbReference type="HOGENOM" id="CLU_250225_0_0_6"/>
<dbReference type="eggNOG" id="COG2931">
    <property type="taxonomic scope" value="Bacteria"/>
</dbReference>
<dbReference type="Gene3D" id="3.40.50.1820">
    <property type="entry name" value="alpha/beta hydrolase"/>
    <property type="match status" value="1"/>
</dbReference>
<evidence type="ECO:0000256" key="2">
    <source>
        <dbReference type="ARBA" id="ARBA00004613"/>
    </source>
</evidence>
<name>F4BFU5_9GAMM</name>
<dbReference type="Pfam" id="PF01764">
    <property type="entry name" value="Lipase_3"/>
    <property type="match status" value="1"/>
</dbReference>
<dbReference type="InterPro" id="IPR002921">
    <property type="entry name" value="Fungal_lipase-type"/>
</dbReference>
<evidence type="ECO:0000313" key="12">
    <source>
        <dbReference type="Proteomes" id="UP000008303"/>
    </source>
</evidence>
<feature type="compositionally biased region" description="Basic and acidic residues" evidence="9">
    <location>
        <begin position="1002"/>
        <end position="1014"/>
    </location>
</feature>
<reference evidence="12" key="1">
    <citation type="journal article" date="2011" name="Appl. Environ. Microbiol.">
        <title>Common ancestry and novel genetic traits of Francisella novicida-like isolates from North America and Australia as revealed by comparative genomic analyses.</title>
        <authorList>
            <person name="Siddaramappa S."/>
            <person name="Challacombe J.F."/>
            <person name="Petersen J.M."/>
            <person name="Pillai S."/>
            <person name="Hogg G."/>
            <person name="Kuske C.R."/>
        </authorList>
    </citation>
    <scope>NUCLEOTIDE SEQUENCE [LARGE SCALE GENOMIC DNA]</scope>
    <source>
        <strain evidence="12">3523</strain>
    </source>
</reference>
<evidence type="ECO:0000256" key="8">
    <source>
        <dbReference type="ARBA" id="ARBA00023136"/>
    </source>
</evidence>
<dbReference type="EMBL" id="CP002558">
    <property type="protein sequence ID" value="AEE26339.1"/>
    <property type="molecule type" value="Genomic_DNA"/>
</dbReference>
<evidence type="ECO:0000256" key="1">
    <source>
        <dbReference type="ARBA" id="ARBA00004370"/>
    </source>
</evidence>
<dbReference type="Proteomes" id="UP000008303">
    <property type="component" value="Chromosome"/>
</dbReference>
<dbReference type="InterPro" id="IPR029058">
    <property type="entry name" value="AB_hydrolase_fold"/>
</dbReference>
<dbReference type="SMR" id="F4BFU5"/>
<evidence type="ECO:0000256" key="6">
    <source>
        <dbReference type="ARBA" id="ARBA00022837"/>
    </source>
</evidence>
<dbReference type="InterPro" id="IPR011049">
    <property type="entry name" value="Serralysin-like_metalloprot_C"/>
</dbReference>
<dbReference type="PRINTS" id="PR00313">
    <property type="entry name" value="CABNDNGRPT"/>
</dbReference>
<dbReference type="InterPro" id="IPR018511">
    <property type="entry name" value="Hemolysin-typ_Ca-bd_CS"/>
</dbReference>
<sequence length="1829" mass="195442">MSNTAFTNQLEINLNDAIQTTSNKNAVFDRLIYSNVFEGNIKVDENGNPLPLGKQFYETDLEGNFVTNTDGSYIIRNGLDAGTASYLMDNPTLVNSLDKYTIVGVESNSLNGFTGMAISHGDNPDKVIFSSRGTEPSQINDLVADAILAVNEYSPIEISNAQVNSANEFARTVLSNNTNITETIFTGHSLGGYLAQVQAASTQEAFADRITVTQIDTFNAPQAGEYIRSEYGSEVANSLNNVAYSHITVGDVVSRSGNISGQEYVIGQVMMYSNTDGGPASHSITYFTDVNKSTFNTTLLSKDGVIVTENLAQVLSSLDTQLAEAKAAIDGLDTWDSAMAYSANKLGVASADNPYAKLESIQQAKASLDRLLGNVEGYSEFKANYASISSIQDTVAESLGGEQAQAVLDKVADAAVTKSVEEKEAFVESLADSAIVKSVMDSVLGTNDTLGIKSVDKLVLDKFIQASTQRYGDPLVVDLDGDGLETRGADGSVLFDHDADGVKTGTGWATADDGLLVRDIDGSGTIDTGRELFGDNTIKADGTKAKDGFDALADLDSNADGVFNSKDDAFDSVQVWQDKDQDGVTDEGELTSLVDAGIDSIDLNAKTVNQSVAGGILRKTSTATNTDGTTAAVGAMDFAENKFYSKFEEVLQTSQDLQNSINVAGQGALRSLHESASQSPKLNDLLKELYSGNKEITDAQAHQVLLEWAKTSVNFETSLDLLDGFRLADGTQINVGLSDRVRNVVEKTAILEALNGDRLLDYQIRDYGSSWGVFVRSGSEVFDFLNGGATVTKGGIVTLNDWDFHRLADNARATHISEGYASALNSIKESVETSFVVREIQPFLLENLSFELDANGEVALNFDGINEAIVDKIKADPSSGLDYYKTLIDTKEFTILDNGWDYETLLIDADFTLDESLAINELKFMIGDKPLVLGTSSDDTLHGSDTDDAIYGKAGDDTLHGGSGNDLLDGGEGDDTLRGDSGNDTLLGGADDDKLYGGSGNDRLDGGEGNDTLRGDSGNDTLLGGEGNDNLVDTDGSNVLDGGAGDDWVQGEGTLRGGSGSDGLWADEYSTNTLEGGQGDDRLYTGYRSTNTIKYNLGDGFDLVARQGDGNAWGRRNEQIYNDKILFGEGITKEDLKLSKEGNDLIIQVGEDSTNGMRVEGFYSTNRTYQSKVNRLEFADGTVLRRGVDSIFNPNFVTTEEADDITGSEWSDTIEGKGGDDILRGGIGNDRLDGGEGNDTLRGDSGNDTLLGGEGNDNLVDTDGSNVLDGGAGDDWVQGEGTLRGGSGSDGLWADEYSTNTLEGGQGDDRLYTGYRSTNTIKYNLGDGFDLVARQGDGNAWGRRNEQIYNDKILFGEGITKEDLKLSKEGNDLIIQVGEDSTNGMRVEGFYSTNRTYQSKVNRLEFADGTVLRRGVDSIFNPNFVTTEEADDITGSEWSDTIEGKGGDDILRGGIGNDRLDGGEGNDTLRGDSGNDTLLGGEGNDNLVDTDGSNVLDGGAGDDWVQGEGTLRGGSGSDGLWADEYSTNTLEGGQGDDRLYTGYRSTNTIKYNLGDGFDLVARQGDGNAWGRRNEQIYNDKILFGEGITKEDLKLSKEGNDLIIQVGEDSTNGMRVEGFYSTNRTYQSKVNRLEFADGSILNRSDILAGTDSDDTLVGNDNTNIISGNEGDDTLIAGSGDDILEGGAGADTYVIDANDTGTKTIKMSSNDDSIDTIRLDGVNSSNVEFEAVDDDLAILLRGNSGDLISKVIVDNFYDEANEHADNIQIETADAITDIPNFGEQMRQLKAMMEAEEAANDFDGGAISGSQVTTQVGNSELLDIWAPKSESA</sequence>
<feature type="domain" description="Fungal lipase-type" evidence="10">
    <location>
        <begin position="167"/>
        <end position="256"/>
    </location>
</feature>
<feature type="compositionally biased region" description="Basic and acidic residues" evidence="9">
    <location>
        <begin position="1230"/>
        <end position="1242"/>
    </location>
</feature>
<dbReference type="InterPro" id="IPR003995">
    <property type="entry name" value="RTX_toxin_determinant-A"/>
</dbReference>
<dbReference type="Pfam" id="PF00353">
    <property type="entry name" value="HemolysinCabind"/>
    <property type="match status" value="8"/>
</dbReference>
<dbReference type="InterPro" id="IPR050557">
    <property type="entry name" value="RTX_toxin/Mannuronan_C5-epim"/>
</dbReference>
<proteinExistence type="predicted"/>
<evidence type="ECO:0000256" key="7">
    <source>
        <dbReference type="ARBA" id="ARBA00023026"/>
    </source>
</evidence>
<dbReference type="PANTHER" id="PTHR38340:SF1">
    <property type="entry name" value="S-LAYER PROTEIN"/>
    <property type="match status" value="1"/>
</dbReference>
<dbReference type="PATRIC" id="fig|676032.3.peg.1044"/>
<dbReference type="GO" id="GO:0006629">
    <property type="term" value="P:lipid metabolic process"/>
    <property type="evidence" value="ECO:0007669"/>
    <property type="project" value="InterPro"/>
</dbReference>
<dbReference type="PRINTS" id="PR01488">
    <property type="entry name" value="RTXTOXINA"/>
</dbReference>
<evidence type="ECO:0000313" key="11">
    <source>
        <dbReference type="EMBL" id="AEE26339.1"/>
    </source>
</evidence>
<dbReference type="PROSITE" id="PS00330">
    <property type="entry name" value="HEMOLYSIN_CALCIUM"/>
    <property type="match status" value="7"/>
</dbReference>